<protein>
    <submittedName>
        <fullName evidence="1">Uncharacterized protein</fullName>
    </submittedName>
</protein>
<organism evidence="1">
    <name type="scientific">Borely moumouvirus</name>
    <dbReference type="NCBI Taxonomy" id="2712067"/>
    <lineage>
        <taxon>Viruses</taxon>
        <taxon>Varidnaviria</taxon>
        <taxon>Bamfordvirae</taxon>
        <taxon>Nucleocytoviricota</taxon>
        <taxon>Megaviricetes</taxon>
        <taxon>Imitervirales</taxon>
        <taxon>Mimiviridae</taxon>
        <taxon>Megamimivirinae</taxon>
        <taxon>Moumouvirus</taxon>
    </lineage>
</organism>
<sequence length="149" mass="18258">MTTIINNNKSHTVPIFDLDVLYYKEKNLHPDILLSYPIHFIIFFKNLIKKLKINYDYVDFKNNTIKFQNIFECPKNLILENILHFDDLNKKIMISFDTQNFNEDDYDFIVSIMENILGHEIYTKRKYENYPHFDKILSRYYLFDIKLRR</sequence>
<proteinExistence type="predicted"/>
<accession>A0A6G6ACM0</accession>
<dbReference type="EMBL" id="MN175499">
    <property type="protein sequence ID" value="QID06068.1"/>
    <property type="molecule type" value="Genomic_DNA"/>
</dbReference>
<reference evidence="1" key="1">
    <citation type="submission" date="2019-07" db="EMBL/GenBank/DDBJ databases">
        <title>The discovery of a new lineage B mimivirus raises questions about particles surface fibrils.</title>
        <authorList>
            <person name="Silva L.K.S."/>
            <person name="Rodrigues R.A.L."/>
            <person name="Andrade A.C.S.P."/>
            <person name="Hikida H."/>
            <person name="Andreani J."/>
            <person name="Levasseur A."/>
            <person name="La Scola B."/>
            <person name="Abrahao J.S."/>
        </authorList>
    </citation>
    <scope>NUCLEOTIDE SEQUENCE</scope>
    <source>
        <strain evidence="1">B60</strain>
    </source>
</reference>
<name>A0A6G6ACM0_9VIRU</name>
<evidence type="ECO:0000313" key="1">
    <source>
        <dbReference type="EMBL" id="QID06068.1"/>
    </source>
</evidence>